<feature type="compositionally biased region" description="Basic residues" evidence="1">
    <location>
        <begin position="129"/>
        <end position="138"/>
    </location>
</feature>
<evidence type="ECO:0000313" key="2">
    <source>
        <dbReference type="EMBL" id="KZN08875.1"/>
    </source>
</evidence>
<organism evidence="2">
    <name type="scientific">Daucus carota subsp. sativus</name>
    <name type="common">Carrot</name>
    <dbReference type="NCBI Taxonomy" id="79200"/>
    <lineage>
        <taxon>Eukaryota</taxon>
        <taxon>Viridiplantae</taxon>
        <taxon>Streptophyta</taxon>
        <taxon>Embryophyta</taxon>
        <taxon>Tracheophyta</taxon>
        <taxon>Spermatophyta</taxon>
        <taxon>Magnoliopsida</taxon>
        <taxon>eudicotyledons</taxon>
        <taxon>Gunneridae</taxon>
        <taxon>Pentapetalae</taxon>
        <taxon>asterids</taxon>
        <taxon>campanulids</taxon>
        <taxon>Apiales</taxon>
        <taxon>Apiaceae</taxon>
        <taxon>Apioideae</taxon>
        <taxon>Scandiceae</taxon>
        <taxon>Daucinae</taxon>
        <taxon>Daucus</taxon>
        <taxon>Daucus sect. Daucus</taxon>
    </lineage>
</organism>
<sequence>MGVNWALTTPTTHVSLSSKIPLITIISCGRNKIKINNLSPPLSTITHPPSTPNIPHTIKRFQVLKISSKHSHGKHGNVLFQNPNHLLLPPQLPQNLSPQTLSPKSLSPQTLSPESLSPQTLSPKSLPLLHRRPPRRHSLLSPSSPRRRIREGAALRLRPHSPHHDGSVPRPHLRSGQGLLLSPRQLHGRQRQGNQGDAEQRQGHLHGGQGAGGAGRRRHESCQSRDFRRSESDEEGDCY</sequence>
<feature type="region of interest" description="Disordered" evidence="1">
    <location>
        <begin position="72"/>
        <end position="239"/>
    </location>
</feature>
<comment type="caution">
    <text evidence="2">The sequence shown here is derived from an EMBL/GenBank/DDBJ whole genome shotgun (WGS) entry which is preliminary data.</text>
</comment>
<gene>
    <name evidence="2" type="ORF">DCAR_001531</name>
</gene>
<dbReference type="AlphaFoldDB" id="A0A166GER7"/>
<evidence type="ECO:0000256" key="1">
    <source>
        <dbReference type="SAM" id="MobiDB-lite"/>
    </source>
</evidence>
<dbReference type="EMBL" id="LNRQ01000001">
    <property type="protein sequence ID" value="KZN08875.1"/>
    <property type="molecule type" value="Genomic_DNA"/>
</dbReference>
<accession>A0A166GER7</accession>
<feature type="compositionally biased region" description="Basic and acidic residues" evidence="1">
    <location>
        <begin position="220"/>
        <end position="231"/>
    </location>
</feature>
<proteinExistence type="predicted"/>
<feature type="compositionally biased region" description="Low complexity" evidence="1">
    <location>
        <begin position="81"/>
        <end position="103"/>
    </location>
</feature>
<feature type="compositionally biased region" description="Polar residues" evidence="1">
    <location>
        <begin position="104"/>
        <end position="120"/>
    </location>
</feature>
<protein>
    <submittedName>
        <fullName evidence="2">Uncharacterized protein</fullName>
    </submittedName>
</protein>
<dbReference type="Gramene" id="KZN08875">
    <property type="protein sequence ID" value="KZN08875"/>
    <property type="gene ID" value="DCAR_001531"/>
</dbReference>
<reference evidence="2" key="1">
    <citation type="journal article" date="2016" name="Nat. Genet.">
        <title>A high-quality carrot genome assembly provides new insights into carotenoid accumulation and asterid genome evolution.</title>
        <authorList>
            <person name="Iorizzo M."/>
            <person name="Ellison S."/>
            <person name="Senalik D."/>
            <person name="Zeng P."/>
            <person name="Satapoomin P."/>
            <person name="Huang J."/>
            <person name="Bowman M."/>
            <person name="Iovene M."/>
            <person name="Sanseverino W."/>
            <person name="Cavagnaro P."/>
            <person name="Yildiz M."/>
            <person name="Macko-Podgorni A."/>
            <person name="Moranska E."/>
            <person name="Grzebelus E."/>
            <person name="Grzebelus D."/>
            <person name="Ashrafi H."/>
            <person name="Zheng Z."/>
            <person name="Cheng S."/>
            <person name="Spooner D."/>
            <person name="Van Deynze A."/>
            <person name="Simon P."/>
        </authorList>
    </citation>
    <scope>NUCLEOTIDE SEQUENCE [LARGE SCALE GENOMIC DNA]</scope>
    <source>
        <tissue evidence="2">Leaf</tissue>
    </source>
</reference>
<name>A0A166GER7_DAUCS</name>
<feature type="compositionally biased region" description="Gly residues" evidence="1">
    <location>
        <begin position="205"/>
        <end position="214"/>
    </location>
</feature>